<name>A0A077LV97_9MICO</name>
<feature type="transmembrane region" description="Helical" evidence="2">
    <location>
        <begin position="50"/>
        <end position="70"/>
    </location>
</feature>
<dbReference type="STRING" id="1194083.BN12_10091"/>
<dbReference type="SMART" id="SM00858">
    <property type="entry name" value="SAF"/>
    <property type="match status" value="1"/>
</dbReference>
<sequence length="240" mass="24363">MTTTTSQATGSSAASDGRGARPDRRRRGKEGPAVAAVPVVPAPKLRRRPVLVAASVAAVCLGALLGVWTWSSTSNTHEVVALRQDVTRGETITQGDLVTVQVGLDPALKTIPGDRLSSLVGQRAAMDMAAGSLVTAAGVTKAVLPSEGMSVVGVALPPSLMPGERLLAGDLVRIVATPGQQGDLGQEPPATVAATVVGIYPNGENGETVVSLEVPEGQAAELAARAATGKVALVLDSRER</sequence>
<gene>
    <name evidence="4" type="ORF">BN12_10091</name>
</gene>
<dbReference type="OrthoDB" id="3638307at2"/>
<dbReference type="InterPro" id="IPR013974">
    <property type="entry name" value="SAF"/>
</dbReference>
<keyword evidence="2" id="KW-1133">Transmembrane helix</keyword>
<feature type="domain" description="SAF" evidence="3">
    <location>
        <begin position="77"/>
        <end position="140"/>
    </location>
</feature>
<dbReference type="Proteomes" id="UP000035721">
    <property type="component" value="Unassembled WGS sequence"/>
</dbReference>
<protein>
    <recommendedName>
        <fullName evidence="3">SAF domain-containing protein</fullName>
    </recommendedName>
</protein>
<evidence type="ECO:0000256" key="1">
    <source>
        <dbReference type="SAM" id="MobiDB-lite"/>
    </source>
</evidence>
<dbReference type="CDD" id="cd11614">
    <property type="entry name" value="SAF_CpaB_FlgA_like"/>
    <property type="match status" value="1"/>
</dbReference>
<evidence type="ECO:0000313" key="5">
    <source>
        <dbReference type="Proteomes" id="UP000035721"/>
    </source>
</evidence>
<organism evidence="4 5">
    <name type="scientific">Nostocoides japonicum T1-X7</name>
    <dbReference type="NCBI Taxonomy" id="1194083"/>
    <lineage>
        <taxon>Bacteria</taxon>
        <taxon>Bacillati</taxon>
        <taxon>Actinomycetota</taxon>
        <taxon>Actinomycetes</taxon>
        <taxon>Micrococcales</taxon>
        <taxon>Intrasporangiaceae</taxon>
        <taxon>Nostocoides</taxon>
    </lineage>
</organism>
<keyword evidence="5" id="KW-1185">Reference proteome</keyword>
<accession>A0A077LV97</accession>
<keyword evidence="2" id="KW-0812">Transmembrane</keyword>
<feature type="compositionally biased region" description="Low complexity" evidence="1">
    <location>
        <begin position="1"/>
        <end position="17"/>
    </location>
</feature>
<dbReference type="AlphaFoldDB" id="A0A077LV97"/>
<evidence type="ECO:0000259" key="3">
    <source>
        <dbReference type="SMART" id="SM00858"/>
    </source>
</evidence>
<evidence type="ECO:0000313" key="4">
    <source>
        <dbReference type="EMBL" id="CCH75944.1"/>
    </source>
</evidence>
<evidence type="ECO:0000256" key="2">
    <source>
        <dbReference type="SAM" id="Phobius"/>
    </source>
</evidence>
<dbReference type="EMBL" id="CAJB01000001">
    <property type="protein sequence ID" value="CCH75944.1"/>
    <property type="molecule type" value="Genomic_DNA"/>
</dbReference>
<feature type="region of interest" description="Disordered" evidence="1">
    <location>
        <begin position="1"/>
        <end position="34"/>
    </location>
</feature>
<dbReference type="Pfam" id="PF08666">
    <property type="entry name" value="SAF"/>
    <property type="match status" value="1"/>
</dbReference>
<keyword evidence="2" id="KW-0472">Membrane</keyword>
<reference evidence="4 5" key="1">
    <citation type="journal article" date="2013" name="ISME J.">
        <title>A metabolic model for members of the genus Tetrasphaera involved in enhanced biological phosphorus removal.</title>
        <authorList>
            <person name="Kristiansen R."/>
            <person name="Nguyen H.T.T."/>
            <person name="Saunders A.M."/>
            <person name="Nielsen J.L."/>
            <person name="Wimmer R."/>
            <person name="Le V.Q."/>
            <person name="McIlroy S.J."/>
            <person name="Petrovski S."/>
            <person name="Seviour R.J."/>
            <person name="Calteau A."/>
            <person name="Nielsen K.L."/>
            <person name="Nielsen P.H."/>
        </authorList>
    </citation>
    <scope>NUCLEOTIDE SEQUENCE [LARGE SCALE GENOMIC DNA]</scope>
    <source>
        <strain evidence="4 5">T1-X7</strain>
    </source>
</reference>
<comment type="caution">
    <text evidence="4">The sequence shown here is derived from an EMBL/GenBank/DDBJ whole genome shotgun (WGS) entry which is preliminary data.</text>
</comment>
<proteinExistence type="predicted"/>
<dbReference type="RefSeq" id="WP_083454286.1">
    <property type="nucleotide sequence ID" value="NZ_HF570958.1"/>
</dbReference>